<keyword evidence="2" id="KW-1185">Reference proteome</keyword>
<evidence type="ECO:0000313" key="2">
    <source>
        <dbReference type="Proteomes" id="UP000321934"/>
    </source>
</evidence>
<proteinExistence type="predicted"/>
<protein>
    <submittedName>
        <fullName evidence="1">Uncharacterized protein</fullName>
    </submittedName>
</protein>
<organism evidence="1 2">
    <name type="scientific">Candidatus Deianiraea vastatrix</name>
    <dbReference type="NCBI Taxonomy" id="2163644"/>
    <lineage>
        <taxon>Bacteria</taxon>
        <taxon>Pseudomonadati</taxon>
        <taxon>Pseudomonadota</taxon>
        <taxon>Alphaproteobacteria</taxon>
        <taxon>Rickettsiales</taxon>
        <taxon>Candidatus Deianiraeaceae</taxon>
        <taxon>Candidatus Deianiraea</taxon>
    </lineage>
</organism>
<sequence length="269" mass="29960">MITKGKIEQCVNVLSLSILVAFSCAHIQEKTKQNRIQSVISDYTVLKNGINKFHISYQYYPGDVPINKISGSISESQKSAYLAQSRGNQLGNGRIEYLYSARVAFIQLAMSNIIPKIVNPKAEIHEDSSLTLAKSANVTLPVVSGYSDKSVWYITTDTSDKYGETIGPDILRQKDVYAKNAKKVKLIIANYVSINTLYPINNADIGGLTVYDANMIDRKIDDGNGYKSTGIMFADNTLIDNNCVHKNGEYKKKRKDISYKNQCFVAMTI</sequence>
<dbReference type="AlphaFoldDB" id="A0A5B8XFP9"/>
<dbReference type="Proteomes" id="UP000321934">
    <property type="component" value="Chromosome"/>
</dbReference>
<accession>A0A5B8XFP9</accession>
<reference evidence="1 2" key="1">
    <citation type="journal article" date="2019" name="ISME J.">
        <title>Deianiraea, an extracellular bacterium associated with the ciliate Paramecium, suggests an alternative scenario for the evolution of Rickettsiales.</title>
        <authorList>
            <person name="Castelli M."/>
            <person name="Sabaneyeva E."/>
            <person name="Lanzoni O."/>
            <person name="Lebedeva N."/>
            <person name="Floriano A.M."/>
            <person name="Gaiarsa S."/>
            <person name="Benken K."/>
            <person name="Modeo L."/>
            <person name="Bandi C."/>
            <person name="Potekhin A."/>
            <person name="Sassera D."/>
            <person name="Petroni G."/>
        </authorList>
    </citation>
    <scope>NUCLEOTIDE SEQUENCE [LARGE SCALE GENOMIC DNA]</scope>
    <source>
        <strain evidence="1">CyL4-1</strain>
    </source>
</reference>
<evidence type="ECO:0000313" key="1">
    <source>
        <dbReference type="EMBL" id="QED23735.1"/>
    </source>
</evidence>
<dbReference type="EMBL" id="CP029077">
    <property type="protein sequence ID" value="QED23735.1"/>
    <property type="molecule type" value="Genomic_DNA"/>
</dbReference>
<gene>
    <name evidence="1" type="ORF">Deia_00948</name>
</gene>
<dbReference type="RefSeq" id="WP_146821052.1">
    <property type="nucleotide sequence ID" value="NZ_CP029077.1"/>
</dbReference>
<name>A0A5B8XFP9_9RICK</name>
<dbReference type="PROSITE" id="PS51257">
    <property type="entry name" value="PROKAR_LIPOPROTEIN"/>
    <property type="match status" value="1"/>
</dbReference>